<evidence type="ECO:0000313" key="3">
    <source>
        <dbReference type="Proteomes" id="UP000198263"/>
    </source>
</evidence>
<keyword evidence="3" id="KW-1185">Reference proteome</keyword>
<organism evidence="2 3">
    <name type="scientific">Caballeronia concitans</name>
    <dbReference type="NCBI Taxonomy" id="1777133"/>
    <lineage>
        <taxon>Bacteria</taxon>
        <taxon>Pseudomonadati</taxon>
        <taxon>Pseudomonadota</taxon>
        <taxon>Betaproteobacteria</taxon>
        <taxon>Burkholderiales</taxon>
        <taxon>Burkholderiaceae</taxon>
        <taxon>Caballeronia</taxon>
    </lineage>
</organism>
<gene>
    <name evidence="2" type="ORF">AWB72_02056</name>
</gene>
<evidence type="ECO:0000256" key="1">
    <source>
        <dbReference type="SAM" id="MobiDB-lite"/>
    </source>
</evidence>
<protein>
    <submittedName>
        <fullName evidence="2">Uncharacterized protein</fullName>
    </submittedName>
</protein>
<proteinExistence type="predicted"/>
<dbReference type="AlphaFoldDB" id="A0A658QVS7"/>
<name>A0A658QVS7_9BURK</name>
<dbReference type="Proteomes" id="UP000198263">
    <property type="component" value="Unassembled WGS sequence"/>
</dbReference>
<comment type="caution">
    <text evidence="2">The sequence shown here is derived from an EMBL/GenBank/DDBJ whole genome shotgun (WGS) entry which is preliminary data.</text>
</comment>
<accession>A0A658QVS7</accession>
<reference evidence="2 3" key="1">
    <citation type="submission" date="2016-01" db="EMBL/GenBank/DDBJ databases">
        <authorList>
            <person name="Peeters C."/>
        </authorList>
    </citation>
    <scope>NUCLEOTIDE SEQUENCE [LARGE SCALE GENOMIC DNA]</scope>
    <source>
        <strain evidence="2">LMG 29315</strain>
    </source>
</reference>
<dbReference type="OrthoDB" id="9006624at2"/>
<feature type="compositionally biased region" description="Acidic residues" evidence="1">
    <location>
        <begin position="109"/>
        <end position="120"/>
    </location>
</feature>
<feature type="region of interest" description="Disordered" evidence="1">
    <location>
        <begin position="95"/>
        <end position="161"/>
    </location>
</feature>
<evidence type="ECO:0000313" key="2">
    <source>
        <dbReference type="EMBL" id="SAL26590.1"/>
    </source>
</evidence>
<dbReference type="EMBL" id="FCNV02000003">
    <property type="protein sequence ID" value="SAL26590.1"/>
    <property type="molecule type" value="Genomic_DNA"/>
</dbReference>
<sequence length="161" mass="17285">MAARKPKSLPKAAPQPSLFALAERQIVGLYDAGVLSPAVLHHVIAAYADSGIDWNEAGSLHTVDDRTVQEAVVLIMMPGRALRSAQKDFISVVEHLAGENQPKARAADDAEEEPTDDEDLLSQLGGNSNAKRNDKRETSSSKPASFNPLVGARALPTHNKR</sequence>